<evidence type="ECO:0000313" key="2">
    <source>
        <dbReference type="Proteomes" id="UP000000305"/>
    </source>
</evidence>
<name>E9H0E6_DAPPU</name>
<organism evidence="1 2">
    <name type="scientific">Daphnia pulex</name>
    <name type="common">Water flea</name>
    <dbReference type="NCBI Taxonomy" id="6669"/>
    <lineage>
        <taxon>Eukaryota</taxon>
        <taxon>Metazoa</taxon>
        <taxon>Ecdysozoa</taxon>
        <taxon>Arthropoda</taxon>
        <taxon>Crustacea</taxon>
        <taxon>Branchiopoda</taxon>
        <taxon>Diplostraca</taxon>
        <taxon>Cladocera</taxon>
        <taxon>Anomopoda</taxon>
        <taxon>Daphniidae</taxon>
        <taxon>Daphnia</taxon>
    </lineage>
</organism>
<protein>
    <submittedName>
        <fullName evidence="1">Uncharacterized protein</fullName>
    </submittedName>
</protein>
<evidence type="ECO:0000313" key="1">
    <source>
        <dbReference type="EMBL" id="EFX74794.1"/>
    </source>
</evidence>
<keyword evidence="2" id="KW-1185">Reference proteome</keyword>
<dbReference type="Proteomes" id="UP000000305">
    <property type="component" value="Unassembled WGS sequence"/>
</dbReference>
<reference evidence="1 2" key="1">
    <citation type="journal article" date="2011" name="Science">
        <title>The ecoresponsive genome of Daphnia pulex.</title>
        <authorList>
            <person name="Colbourne J.K."/>
            <person name="Pfrender M.E."/>
            <person name="Gilbert D."/>
            <person name="Thomas W.K."/>
            <person name="Tucker A."/>
            <person name="Oakley T.H."/>
            <person name="Tokishita S."/>
            <person name="Aerts A."/>
            <person name="Arnold G.J."/>
            <person name="Basu M.K."/>
            <person name="Bauer D.J."/>
            <person name="Caceres C.E."/>
            <person name="Carmel L."/>
            <person name="Casola C."/>
            <person name="Choi J.H."/>
            <person name="Detter J.C."/>
            <person name="Dong Q."/>
            <person name="Dusheyko S."/>
            <person name="Eads B.D."/>
            <person name="Frohlich T."/>
            <person name="Geiler-Samerotte K.A."/>
            <person name="Gerlach D."/>
            <person name="Hatcher P."/>
            <person name="Jogdeo S."/>
            <person name="Krijgsveld J."/>
            <person name="Kriventseva E.V."/>
            <person name="Kultz D."/>
            <person name="Laforsch C."/>
            <person name="Lindquist E."/>
            <person name="Lopez J."/>
            <person name="Manak J.R."/>
            <person name="Muller J."/>
            <person name="Pangilinan J."/>
            <person name="Patwardhan R.P."/>
            <person name="Pitluck S."/>
            <person name="Pritham E.J."/>
            <person name="Rechtsteiner A."/>
            <person name="Rho M."/>
            <person name="Rogozin I.B."/>
            <person name="Sakarya O."/>
            <person name="Salamov A."/>
            <person name="Schaack S."/>
            <person name="Shapiro H."/>
            <person name="Shiga Y."/>
            <person name="Skalitzky C."/>
            <person name="Smith Z."/>
            <person name="Souvorov A."/>
            <person name="Sung W."/>
            <person name="Tang Z."/>
            <person name="Tsuchiya D."/>
            <person name="Tu H."/>
            <person name="Vos H."/>
            <person name="Wang M."/>
            <person name="Wolf Y.I."/>
            <person name="Yamagata H."/>
            <person name="Yamada T."/>
            <person name="Ye Y."/>
            <person name="Shaw J.R."/>
            <person name="Andrews J."/>
            <person name="Crease T.J."/>
            <person name="Tang H."/>
            <person name="Lucas S.M."/>
            <person name="Robertson H.M."/>
            <person name="Bork P."/>
            <person name="Koonin E.V."/>
            <person name="Zdobnov E.M."/>
            <person name="Grigoriev I.V."/>
            <person name="Lynch M."/>
            <person name="Boore J.L."/>
        </authorList>
    </citation>
    <scope>NUCLEOTIDE SEQUENCE [LARGE SCALE GENOMIC DNA]</scope>
</reference>
<accession>E9H0E6</accession>
<gene>
    <name evidence="1" type="ORF">DAPPUDRAFT_323997</name>
</gene>
<proteinExistence type="predicted"/>
<sequence>MQNLCPHRHGRHTRDERLRLLAARRRLQWRASLRVFGQLQQTLRQAVSTELEGFFMRPAIAALFVRPIRHVVAAYLVRPSRRLVASRLARPLYRSMVAAQLVRRAAGAARTVAGTASRSVGAAILAAVASSFC</sequence>
<dbReference type="AlphaFoldDB" id="E9H0E6"/>
<dbReference type="InParanoid" id="E9H0E6"/>
<dbReference type="KEGG" id="dpx:DAPPUDRAFT_323997"/>
<dbReference type="EMBL" id="GL732580">
    <property type="protein sequence ID" value="EFX74794.1"/>
    <property type="molecule type" value="Genomic_DNA"/>
</dbReference>
<dbReference type="HOGENOM" id="CLU_1908804_0_0_1"/>